<dbReference type="InterPro" id="IPR015341">
    <property type="entry name" value="Glyco_hydro_38_cen"/>
</dbReference>
<accession>A0AA45C741</accession>
<dbReference type="InterPro" id="IPR011330">
    <property type="entry name" value="Glyco_hydro/deAcase_b/a-brl"/>
</dbReference>
<keyword evidence="4" id="KW-0326">Glycosidase</keyword>
<evidence type="ECO:0000259" key="5">
    <source>
        <dbReference type="SMART" id="SM00872"/>
    </source>
</evidence>
<dbReference type="GO" id="GO:0004559">
    <property type="term" value="F:alpha-mannosidase activity"/>
    <property type="evidence" value="ECO:0007669"/>
    <property type="project" value="InterPro"/>
</dbReference>
<dbReference type="RefSeq" id="WP_109604683.1">
    <property type="nucleotide sequence ID" value="NZ_QGGI01000007.1"/>
</dbReference>
<dbReference type="SMART" id="SM00872">
    <property type="entry name" value="Alpha-mann_mid"/>
    <property type="match status" value="1"/>
</dbReference>
<gene>
    <name evidence="6" type="ORF">C7380_107104</name>
</gene>
<comment type="caution">
    <text evidence="6">The sequence shown here is derived from an EMBL/GenBank/DDBJ whole genome shotgun (WGS) entry which is preliminary data.</text>
</comment>
<dbReference type="PANTHER" id="PTHR46017:SF1">
    <property type="entry name" value="ALPHA-MANNOSIDASE 2C1"/>
    <property type="match status" value="1"/>
</dbReference>
<dbReference type="PANTHER" id="PTHR46017">
    <property type="entry name" value="ALPHA-MANNOSIDASE 2C1"/>
    <property type="match status" value="1"/>
</dbReference>
<dbReference type="Pfam" id="PF01074">
    <property type="entry name" value="Glyco_hydro_38N"/>
    <property type="match status" value="1"/>
</dbReference>
<dbReference type="Gene3D" id="3.20.110.10">
    <property type="entry name" value="Glycoside hydrolase 38, N terminal domain"/>
    <property type="match status" value="1"/>
</dbReference>
<name>A0AA45C741_9BACT</name>
<dbReference type="Proteomes" id="UP000245921">
    <property type="component" value="Unassembled WGS sequence"/>
</dbReference>
<comment type="similarity">
    <text evidence="1">Belongs to the glycosyl hydrolase 38 family.</text>
</comment>
<keyword evidence="2" id="KW-0479">Metal-binding</keyword>
<dbReference type="SUPFAM" id="SSF74650">
    <property type="entry name" value="Galactose mutarotase-like"/>
    <property type="match status" value="1"/>
</dbReference>
<dbReference type="AlphaFoldDB" id="A0AA45C741"/>
<evidence type="ECO:0000256" key="4">
    <source>
        <dbReference type="ARBA" id="ARBA00023295"/>
    </source>
</evidence>
<protein>
    <submittedName>
        <fullName evidence="6">Alpha-mannosidase</fullName>
    </submittedName>
</protein>
<dbReference type="Gene3D" id="1.20.1270.50">
    <property type="entry name" value="Glycoside hydrolase family 38, central domain"/>
    <property type="match status" value="1"/>
</dbReference>
<dbReference type="Pfam" id="PF09261">
    <property type="entry name" value="Alpha-mann_mid"/>
    <property type="match status" value="1"/>
</dbReference>
<dbReference type="SUPFAM" id="SSF88688">
    <property type="entry name" value="Families 57/38 glycoside transferase middle domain"/>
    <property type="match status" value="1"/>
</dbReference>
<reference evidence="6 7" key="1">
    <citation type="submission" date="2018-05" db="EMBL/GenBank/DDBJ databases">
        <title>Genomic Encyclopedia of Type Strains, Phase IV (KMG-IV): sequencing the most valuable type-strain genomes for metagenomic binning, comparative biology and taxonomic classification.</title>
        <authorList>
            <person name="Goeker M."/>
        </authorList>
    </citation>
    <scope>NUCLEOTIDE SEQUENCE [LARGE SCALE GENOMIC DNA]</scope>
    <source>
        <strain evidence="6 7">DSM 24906</strain>
    </source>
</reference>
<evidence type="ECO:0000256" key="3">
    <source>
        <dbReference type="ARBA" id="ARBA00022801"/>
    </source>
</evidence>
<keyword evidence="3" id="KW-0378">Hydrolase</keyword>
<dbReference type="FunFam" id="3.20.110.10:FF:000002">
    <property type="entry name" value="alpha-mannosidase 2C1 isoform X1"/>
    <property type="match status" value="1"/>
</dbReference>
<dbReference type="InterPro" id="IPR000602">
    <property type="entry name" value="Glyco_hydro_38_N"/>
</dbReference>
<dbReference type="Pfam" id="PF07748">
    <property type="entry name" value="Glyco_hydro_38C"/>
    <property type="match status" value="1"/>
</dbReference>
<dbReference type="GO" id="GO:0009313">
    <property type="term" value="P:oligosaccharide catabolic process"/>
    <property type="evidence" value="ECO:0007669"/>
    <property type="project" value="TreeGrafter"/>
</dbReference>
<dbReference type="FunFam" id="1.20.1270.50:FF:000004">
    <property type="entry name" value="alpha-mannosidase 2C1 isoform X1"/>
    <property type="match status" value="1"/>
</dbReference>
<evidence type="ECO:0000256" key="1">
    <source>
        <dbReference type="ARBA" id="ARBA00009792"/>
    </source>
</evidence>
<evidence type="ECO:0000313" key="6">
    <source>
        <dbReference type="EMBL" id="PWJ95149.1"/>
    </source>
</evidence>
<dbReference type="InterPro" id="IPR027291">
    <property type="entry name" value="Glyco_hydro_38_N_sf"/>
</dbReference>
<dbReference type="InterPro" id="IPR037094">
    <property type="entry name" value="Glyco_hydro_38_cen_sf"/>
</dbReference>
<evidence type="ECO:0000313" key="7">
    <source>
        <dbReference type="Proteomes" id="UP000245921"/>
    </source>
</evidence>
<sequence length="1027" mass="120001">MYLKPEQIKDRYLAMISEIFPYTINKRENLNNWTYSSKDETKQNINEGFTWDDKQLPVYFENTIKIDKPQKDQWIYLDLWMGGESLVIIDDFPYGEINPYHRQLNITKFADGKEHKIKIQTVPKKLFGEHQKTPTLTTSKILTIDKNIQTSLLKFKTAIEIMAATPDKTLAEKIKKQLDEGIKQIHIPRNSENYFKGTKDNPAIYEMVNGIWDPEEFPENSGMLLNHEDKQTIINAAEKLDEKMTQLNKQHQKQGKLNLIGHAHIDYAWLWPYAETKRKIVRTFANAVRMTETYPEFKFSQSSAQMYKDLKNSYPELYKKIQELVKQGKWETAGGMWVESDCNIGNVESLIRQFYYGQTYFEEEFGTKNKTCWLPDVFGFNWIIPQILKESEIENFVTIKINWSEKNKFPHDVCKWRGIDGSEVIYFSYANPIGGYNGNTDPESLIKTWEAHREKDKVDTTLLSFGYGDGGGGPTDEMQEKYEIAKNWAGVPQLKIDTVENFFENLKIEETLPTWDGDLYLELHRGTYTSQSKTKYLHKIAEYKLYQAEYYSVIAQNEIEYPEQKIQQLWEILLHTEFHDVIPGSSIKEVYQDSEKELTQLIQNADEIIKQAINSISKPNNSKITIINDTSYERKIEFTAKTNGKIIETQNGTQLKMQKIDEETYIYTSDETIKPFQTIILNITNKTNIQEQKIQQKTIIENNKLKLEVNPDGTIQITDKTNNRKTFKNKGNILAMYKDVPTYWDAWDIEHDYEKYETIIKADSIKLIEDGEIQKTIQVTYKSEGTIIIQNYTLKEERLDINTKIDWHTRRTMLRAKMPFNVHTRNAKCDLSAGYIERPTHTNTSWEEARFEVLAHRWIDLSEYNYGYALLNDSKYGYKINQNEISINLLRGPIYPAYFADEGKHEFTYSIYPHNNSDIQTVIEESEKLNKPLMTKINSEIQQNPIMQTNKTTLKITAIKQAKEKGNTIRLVEMAGGSGTAEIKINIPHKKIYKTNLLENNKQELKEENGIIKLEYNPFKIYTLVVE</sequence>
<dbReference type="GO" id="GO:0030246">
    <property type="term" value="F:carbohydrate binding"/>
    <property type="evidence" value="ECO:0007669"/>
    <property type="project" value="InterPro"/>
</dbReference>
<dbReference type="InterPro" id="IPR011013">
    <property type="entry name" value="Gal_mutarotase_sf_dom"/>
</dbReference>
<dbReference type="Gene3D" id="2.70.98.30">
    <property type="entry name" value="Golgi alpha-mannosidase II, domain 4"/>
    <property type="match status" value="1"/>
</dbReference>
<dbReference type="GO" id="GO:0046872">
    <property type="term" value="F:metal ion binding"/>
    <property type="evidence" value="ECO:0007669"/>
    <property type="project" value="UniProtKB-KW"/>
</dbReference>
<dbReference type="InterPro" id="IPR011682">
    <property type="entry name" value="Glyco_hydro_38_C"/>
</dbReference>
<dbReference type="CDD" id="cd10789">
    <property type="entry name" value="GH38N_AMII_ER_cytosolic"/>
    <property type="match status" value="1"/>
</dbReference>
<proteinExistence type="inferred from homology"/>
<organism evidence="6 7">
    <name type="scientific">Oceanotoga teriensis</name>
    <dbReference type="NCBI Taxonomy" id="515440"/>
    <lineage>
        <taxon>Bacteria</taxon>
        <taxon>Thermotogati</taxon>
        <taxon>Thermotogota</taxon>
        <taxon>Thermotogae</taxon>
        <taxon>Petrotogales</taxon>
        <taxon>Petrotogaceae</taxon>
        <taxon>Oceanotoga</taxon>
    </lineage>
</organism>
<dbReference type="InterPro" id="IPR028995">
    <property type="entry name" value="Glyco_hydro_57/38_cen_sf"/>
</dbReference>
<dbReference type="GO" id="GO:0006013">
    <property type="term" value="P:mannose metabolic process"/>
    <property type="evidence" value="ECO:0007669"/>
    <property type="project" value="InterPro"/>
</dbReference>
<dbReference type="SUPFAM" id="SSF88713">
    <property type="entry name" value="Glycoside hydrolase/deacetylase"/>
    <property type="match status" value="1"/>
</dbReference>
<dbReference type="InterPro" id="IPR041147">
    <property type="entry name" value="GH38_C"/>
</dbReference>
<evidence type="ECO:0000256" key="2">
    <source>
        <dbReference type="ARBA" id="ARBA00022723"/>
    </source>
</evidence>
<dbReference type="Gene3D" id="2.60.40.2220">
    <property type="match status" value="1"/>
</dbReference>
<dbReference type="FunFam" id="2.70.98.30:FF:000010">
    <property type="entry name" value="Cytosolic alpha-mannosidase"/>
    <property type="match status" value="1"/>
</dbReference>
<feature type="domain" description="Glycoside hydrolase family 38 central" evidence="5">
    <location>
        <begin position="522"/>
        <end position="598"/>
    </location>
</feature>
<keyword evidence="7" id="KW-1185">Reference proteome</keyword>
<dbReference type="Pfam" id="PF17677">
    <property type="entry name" value="Glyco_hydro38C2"/>
    <property type="match status" value="1"/>
</dbReference>
<dbReference type="EMBL" id="QGGI01000007">
    <property type="protein sequence ID" value="PWJ95149.1"/>
    <property type="molecule type" value="Genomic_DNA"/>
</dbReference>